<dbReference type="Proteomes" id="UP001500433">
    <property type="component" value="Unassembled WGS sequence"/>
</dbReference>
<keyword evidence="9 10" id="KW-0407">Ion channel</keyword>
<comment type="caution">
    <text evidence="11">The sequence shown here is derived from an EMBL/GenBank/DDBJ whole genome shotgun (WGS) entry which is preliminary data.</text>
</comment>
<comment type="similarity">
    <text evidence="2 10">Belongs to the MscL family.</text>
</comment>
<evidence type="ECO:0000256" key="9">
    <source>
        <dbReference type="ARBA" id="ARBA00023303"/>
    </source>
</evidence>
<keyword evidence="8 10" id="KW-0472">Membrane</keyword>
<evidence type="ECO:0000313" key="11">
    <source>
        <dbReference type="EMBL" id="GAA4897921.1"/>
    </source>
</evidence>
<evidence type="ECO:0000256" key="2">
    <source>
        <dbReference type="ARBA" id="ARBA00007254"/>
    </source>
</evidence>
<dbReference type="NCBIfam" id="TIGR00220">
    <property type="entry name" value="mscL"/>
    <property type="match status" value="1"/>
</dbReference>
<keyword evidence="6 10" id="KW-1133">Transmembrane helix</keyword>
<dbReference type="HAMAP" id="MF_00115">
    <property type="entry name" value="MscL"/>
    <property type="match status" value="1"/>
</dbReference>
<dbReference type="PROSITE" id="PS01327">
    <property type="entry name" value="MSCL"/>
    <property type="match status" value="1"/>
</dbReference>
<gene>
    <name evidence="11" type="primary">mscL_2</name>
    <name evidence="10" type="synonym">mscL</name>
    <name evidence="11" type="ORF">GCM10023311_23370</name>
</gene>
<feature type="transmembrane region" description="Helical" evidence="10">
    <location>
        <begin position="20"/>
        <end position="41"/>
    </location>
</feature>
<dbReference type="SUPFAM" id="SSF81330">
    <property type="entry name" value="Gated mechanosensitive channel"/>
    <property type="match status" value="1"/>
</dbReference>
<dbReference type="Gene3D" id="1.10.1200.120">
    <property type="entry name" value="Large-conductance mechanosensitive channel, MscL, domain 1"/>
    <property type="match status" value="1"/>
</dbReference>
<name>A0ABP9FDS3_9FLAO</name>
<evidence type="ECO:0000256" key="1">
    <source>
        <dbReference type="ARBA" id="ARBA00004651"/>
    </source>
</evidence>
<protein>
    <recommendedName>
        <fullName evidence="10">Large-conductance mechanosensitive channel</fullName>
    </recommendedName>
</protein>
<dbReference type="Pfam" id="PF01741">
    <property type="entry name" value="MscL"/>
    <property type="match status" value="1"/>
</dbReference>
<comment type="subunit">
    <text evidence="10">Homopentamer.</text>
</comment>
<dbReference type="PANTHER" id="PTHR30266">
    <property type="entry name" value="MECHANOSENSITIVE CHANNEL MSCL"/>
    <property type="match status" value="1"/>
</dbReference>
<dbReference type="PANTHER" id="PTHR30266:SF2">
    <property type="entry name" value="LARGE-CONDUCTANCE MECHANOSENSITIVE CHANNEL"/>
    <property type="match status" value="1"/>
</dbReference>
<reference evidence="12" key="1">
    <citation type="journal article" date="2019" name="Int. J. Syst. Evol. Microbiol.">
        <title>The Global Catalogue of Microorganisms (GCM) 10K type strain sequencing project: providing services to taxonomists for standard genome sequencing and annotation.</title>
        <authorList>
            <consortium name="The Broad Institute Genomics Platform"/>
            <consortium name="The Broad Institute Genome Sequencing Center for Infectious Disease"/>
            <person name="Wu L."/>
            <person name="Ma J."/>
        </authorList>
    </citation>
    <scope>NUCLEOTIDE SEQUENCE [LARGE SCALE GENOMIC DNA]</scope>
    <source>
        <strain evidence="12">JCM 18274</strain>
    </source>
</reference>
<dbReference type="InterPro" id="IPR036019">
    <property type="entry name" value="MscL_channel"/>
</dbReference>
<keyword evidence="3 10" id="KW-0813">Transport</keyword>
<evidence type="ECO:0000256" key="6">
    <source>
        <dbReference type="ARBA" id="ARBA00022989"/>
    </source>
</evidence>
<sequence length="155" mass="17488">MKNNKYIDMKLFKEFKEFAVKGNMMDMAIGIIIGASFNKVIDVLVKKVFLPPLSLLTDGVNFQNKRIILKDVVKDDTGSIITDEVAIGYGALGEAFLDFIIIGFTVFIVVKFMNRLRNKAQDTKDETVVTPKDIELLSHLTELMEEQNALLKAKQ</sequence>
<dbReference type="PRINTS" id="PR01264">
    <property type="entry name" value="MECHCHANNEL"/>
</dbReference>
<keyword evidence="7 10" id="KW-0406">Ion transport</keyword>
<dbReference type="InterPro" id="IPR001185">
    <property type="entry name" value="MS_channel"/>
</dbReference>
<keyword evidence="5 10" id="KW-0812">Transmembrane</keyword>
<dbReference type="EMBL" id="BAABJH010000006">
    <property type="protein sequence ID" value="GAA4897921.1"/>
    <property type="molecule type" value="Genomic_DNA"/>
</dbReference>
<evidence type="ECO:0000256" key="7">
    <source>
        <dbReference type="ARBA" id="ARBA00023065"/>
    </source>
</evidence>
<feature type="transmembrane region" description="Helical" evidence="10">
    <location>
        <begin position="86"/>
        <end position="110"/>
    </location>
</feature>
<accession>A0ABP9FDS3</accession>
<evidence type="ECO:0000256" key="8">
    <source>
        <dbReference type="ARBA" id="ARBA00023136"/>
    </source>
</evidence>
<evidence type="ECO:0000256" key="3">
    <source>
        <dbReference type="ARBA" id="ARBA00022448"/>
    </source>
</evidence>
<evidence type="ECO:0000256" key="10">
    <source>
        <dbReference type="HAMAP-Rule" id="MF_00115"/>
    </source>
</evidence>
<dbReference type="InterPro" id="IPR037673">
    <property type="entry name" value="MSC/AndL"/>
</dbReference>
<evidence type="ECO:0000313" key="12">
    <source>
        <dbReference type="Proteomes" id="UP001500433"/>
    </source>
</evidence>
<comment type="function">
    <text evidence="10">Channel that opens in response to stretch forces in the membrane lipid bilayer. May participate in the regulation of osmotic pressure changes within the cell.</text>
</comment>
<comment type="subcellular location">
    <subcellularLocation>
        <location evidence="1 10">Cell membrane</location>
        <topology evidence="1 10">Multi-pass membrane protein</topology>
    </subcellularLocation>
</comment>
<evidence type="ECO:0000256" key="5">
    <source>
        <dbReference type="ARBA" id="ARBA00022692"/>
    </source>
</evidence>
<keyword evidence="12" id="KW-1185">Reference proteome</keyword>
<proteinExistence type="inferred from homology"/>
<organism evidence="11 12">
    <name type="scientific">Flaviramulus aquimarinus</name>
    <dbReference type="NCBI Taxonomy" id="1170456"/>
    <lineage>
        <taxon>Bacteria</taxon>
        <taxon>Pseudomonadati</taxon>
        <taxon>Bacteroidota</taxon>
        <taxon>Flavobacteriia</taxon>
        <taxon>Flavobacteriales</taxon>
        <taxon>Flavobacteriaceae</taxon>
        <taxon>Flaviramulus</taxon>
    </lineage>
</organism>
<dbReference type="InterPro" id="IPR019823">
    <property type="entry name" value="Mechanosensitive_channel_CS"/>
</dbReference>
<evidence type="ECO:0000256" key="4">
    <source>
        <dbReference type="ARBA" id="ARBA00022475"/>
    </source>
</evidence>
<keyword evidence="4 10" id="KW-1003">Cell membrane</keyword>